<evidence type="ECO:0000313" key="2">
    <source>
        <dbReference type="EMBL" id="PUU80265.1"/>
    </source>
</evidence>
<feature type="transmembrane region" description="Helical" evidence="1">
    <location>
        <begin position="91"/>
        <end position="115"/>
    </location>
</feature>
<sequence>MKGGKEEGRVLGVCLLISYGIARYSMEWYACNGCGKRARSASSFLPIFFMISVWILLLGLLVSMNPCVVAGKEGREGRKEGGFDPFFRFHLFLLSIQHLLFVLSYFGIVPVLVALRERAL</sequence>
<evidence type="ECO:0000313" key="3">
    <source>
        <dbReference type="Proteomes" id="UP000244722"/>
    </source>
</evidence>
<feature type="transmembrane region" description="Helical" evidence="1">
    <location>
        <begin position="47"/>
        <end position="71"/>
    </location>
</feature>
<organism evidence="2 3">
    <name type="scientific">Tuber borchii</name>
    <name type="common">White truffle</name>
    <dbReference type="NCBI Taxonomy" id="42251"/>
    <lineage>
        <taxon>Eukaryota</taxon>
        <taxon>Fungi</taxon>
        <taxon>Dikarya</taxon>
        <taxon>Ascomycota</taxon>
        <taxon>Pezizomycotina</taxon>
        <taxon>Pezizomycetes</taxon>
        <taxon>Pezizales</taxon>
        <taxon>Tuberaceae</taxon>
        <taxon>Tuber</taxon>
    </lineage>
</organism>
<keyword evidence="1" id="KW-1133">Transmembrane helix</keyword>
<gene>
    <name evidence="2" type="ORF">B9Z19DRAFT_1079867</name>
</gene>
<keyword evidence="3" id="KW-1185">Reference proteome</keyword>
<proteinExistence type="predicted"/>
<name>A0A2T6ZXW6_TUBBO</name>
<dbReference type="AlphaFoldDB" id="A0A2T6ZXW6"/>
<keyword evidence="1" id="KW-0812">Transmembrane</keyword>
<evidence type="ECO:0000256" key="1">
    <source>
        <dbReference type="SAM" id="Phobius"/>
    </source>
</evidence>
<keyword evidence="1" id="KW-0472">Membrane</keyword>
<dbReference type="Proteomes" id="UP000244722">
    <property type="component" value="Unassembled WGS sequence"/>
</dbReference>
<dbReference type="EMBL" id="NESQ01000069">
    <property type="protein sequence ID" value="PUU80265.1"/>
    <property type="molecule type" value="Genomic_DNA"/>
</dbReference>
<comment type="caution">
    <text evidence="2">The sequence shown here is derived from an EMBL/GenBank/DDBJ whole genome shotgun (WGS) entry which is preliminary data.</text>
</comment>
<protein>
    <submittedName>
        <fullName evidence="2">Uncharacterized protein</fullName>
    </submittedName>
</protein>
<accession>A0A2T6ZXW6</accession>
<reference evidence="2 3" key="1">
    <citation type="submission" date="2017-04" db="EMBL/GenBank/DDBJ databases">
        <title>Draft genome sequence of Tuber borchii Vittad., a whitish edible truffle.</title>
        <authorList>
            <consortium name="DOE Joint Genome Institute"/>
            <person name="Murat C."/>
            <person name="Kuo A."/>
            <person name="Barry K.W."/>
            <person name="Clum A."/>
            <person name="Dockter R.B."/>
            <person name="Fauchery L."/>
            <person name="Iotti M."/>
            <person name="Kohler A."/>
            <person name="Labutti K."/>
            <person name="Lindquist E.A."/>
            <person name="Lipzen A."/>
            <person name="Ohm R.A."/>
            <person name="Wang M."/>
            <person name="Grigoriev I.V."/>
            <person name="Zambonelli A."/>
            <person name="Martin F.M."/>
        </authorList>
    </citation>
    <scope>NUCLEOTIDE SEQUENCE [LARGE SCALE GENOMIC DNA]</scope>
    <source>
        <strain evidence="2 3">Tbo3840</strain>
    </source>
</reference>